<evidence type="ECO:0000256" key="3">
    <source>
        <dbReference type="ARBA" id="ARBA00007870"/>
    </source>
</evidence>
<dbReference type="InterPro" id="IPR050838">
    <property type="entry name" value="Ketopantoate_reductase"/>
</dbReference>
<dbReference type="InterPro" id="IPR036291">
    <property type="entry name" value="NAD(P)-bd_dom_sf"/>
</dbReference>
<dbReference type="InterPro" id="IPR013328">
    <property type="entry name" value="6PGD_dom2"/>
</dbReference>
<sequence>MRIGIIGGGAIGLFFSFELTKMGHDVTLYVRRKEQMLKLVKDGLSEKNHRAPIFLRTKLINELESHDILIICTKQHDIQEIISSITHLPYTTNVLFIQNGMGHVEWFDYLQMPIITGVIEYGVLKHSDTCYELTGEGKVKLAPVTITKNSLIEMIKSFHNESFKVEIEENWFRMLAEKLIINTVINPVTALFNVPNGAIVHNEYLLDISQSLCMEACEVLELPYTYMWERVQSIATKTSENISSMAKDVQLNRTTEIRGITGYIVQKANEPVPYTDFIYRCILAKEKESERRNEQ</sequence>
<organism evidence="14 15">
    <name type="scientific">Pontibacillus yanchengensis Y32</name>
    <dbReference type="NCBI Taxonomy" id="1385514"/>
    <lineage>
        <taxon>Bacteria</taxon>
        <taxon>Bacillati</taxon>
        <taxon>Bacillota</taxon>
        <taxon>Bacilli</taxon>
        <taxon>Bacillales</taxon>
        <taxon>Bacillaceae</taxon>
        <taxon>Pontibacillus</taxon>
    </lineage>
</organism>
<dbReference type="GO" id="GO:0050661">
    <property type="term" value="F:NADP binding"/>
    <property type="evidence" value="ECO:0007669"/>
    <property type="project" value="TreeGrafter"/>
</dbReference>
<keyword evidence="15" id="KW-1185">Reference proteome</keyword>
<dbReference type="Proteomes" id="UP000030147">
    <property type="component" value="Unassembled WGS sequence"/>
</dbReference>
<evidence type="ECO:0000256" key="8">
    <source>
        <dbReference type="ARBA" id="ARBA00023002"/>
    </source>
</evidence>
<dbReference type="InterPro" id="IPR008927">
    <property type="entry name" value="6-PGluconate_DH-like_C_sf"/>
</dbReference>
<dbReference type="OrthoDB" id="9800163at2"/>
<evidence type="ECO:0000256" key="6">
    <source>
        <dbReference type="ARBA" id="ARBA00022655"/>
    </source>
</evidence>
<comment type="function">
    <text evidence="1 11">Catalyzes the NADPH-dependent reduction of ketopantoate into pantoic acid.</text>
</comment>
<comment type="catalytic activity">
    <reaction evidence="10 11">
        <text>(R)-pantoate + NADP(+) = 2-dehydropantoate + NADPH + H(+)</text>
        <dbReference type="Rhea" id="RHEA:16233"/>
        <dbReference type="ChEBI" id="CHEBI:11561"/>
        <dbReference type="ChEBI" id="CHEBI:15378"/>
        <dbReference type="ChEBI" id="CHEBI:15980"/>
        <dbReference type="ChEBI" id="CHEBI:57783"/>
        <dbReference type="ChEBI" id="CHEBI:58349"/>
        <dbReference type="EC" id="1.1.1.169"/>
    </reaction>
</comment>
<evidence type="ECO:0000256" key="11">
    <source>
        <dbReference type="RuleBase" id="RU362068"/>
    </source>
</evidence>
<dbReference type="eggNOG" id="COG1893">
    <property type="taxonomic scope" value="Bacteria"/>
</dbReference>
<feature type="domain" description="Ketopantoate reductase N-terminal" evidence="12">
    <location>
        <begin position="3"/>
        <end position="143"/>
    </location>
</feature>
<evidence type="ECO:0000313" key="15">
    <source>
        <dbReference type="Proteomes" id="UP000030147"/>
    </source>
</evidence>
<keyword evidence="6 11" id="KW-0566">Pantothenate biosynthesis</keyword>
<comment type="pathway">
    <text evidence="2 11">Cofactor biosynthesis; (R)-pantothenate biosynthesis; (R)-pantoate from 3-methyl-2-oxobutanoate: step 2/2.</text>
</comment>
<evidence type="ECO:0000313" key="14">
    <source>
        <dbReference type="EMBL" id="KGP72459.1"/>
    </source>
</evidence>
<keyword evidence="8 11" id="KW-0560">Oxidoreductase</keyword>
<evidence type="ECO:0000259" key="13">
    <source>
        <dbReference type="Pfam" id="PF08546"/>
    </source>
</evidence>
<comment type="similarity">
    <text evidence="3 11">Belongs to the ketopantoate reductase family.</text>
</comment>
<feature type="domain" description="Ketopantoate reductase C-terminal" evidence="13">
    <location>
        <begin position="173"/>
        <end position="286"/>
    </location>
</feature>
<dbReference type="Pfam" id="PF08546">
    <property type="entry name" value="ApbA_C"/>
    <property type="match status" value="1"/>
</dbReference>
<dbReference type="RefSeq" id="WP_036820016.1">
    <property type="nucleotide sequence ID" value="NZ_AVBF01000030.1"/>
</dbReference>
<dbReference type="Pfam" id="PF02558">
    <property type="entry name" value="ApbA"/>
    <property type="match status" value="1"/>
</dbReference>
<reference evidence="14 15" key="1">
    <citation type="journal article" date="2015" name="Stand. Genomic Sci.">
        <title>High quality draft genome sequence of the moderately halophilic bacterium Pontibacillus yanchengensis Y32(T) and comparison among Pontibacillus genomes.</title>
        <authorList>
            <person name="Huang J."/>
            <person name="Qiao Z.X."/>
            <person name="Tang J.W."/>
            <person name="Wang G."/>
        </authorList>
    </citation>
    <scope>NUCLEOTIDE SEQUENCE [LARGE SCALE GENOMIC DNA]</scope>
    <source>
        <strain evidence="14 15">Y32</strain>
    </source>
</reference>
<keyword evidence="7 11" id="KW-0521">NADP</keyword>
<dbReference type="AlphaFoldDB" id="A0A0A2TA89"/>
<evidence type="ECO:0000256" key="2">
    <source>
        <dbReference type="ARBA" id="ARBA00004994"/>
    </source>
</evidence>
<dbReference type="Gene3D" id="3.40.50.720">
    <property type="entry name" value="NAD(P)-binding Rossmann-like Domain"/>
    <property type="match status" value="1"/>
</dbReference>
<dbReference type="SUPFAM" id="SSF48179">
    <property type="entry name" value="6-phosphogluconate dehydrogenase C-terminal domain-like"/>
    <property type="match status" value="1"/>
</dbReference>
<evidence type="ECO:0000256" key="1">
    <source>
        <dbReference type="ARBA" id="ARBA00002919"/>
    </source>
</evidence>
<dbReference type="InterPro" id="IPR013752">
    <property type="entry name" value="KPA_reductase"/>
</dbReference>
<dbReference type="EMBL" id="AVBF01000030">
    <property type="protein sequence ID" value="KGP72459.1"/>
    <property type="molecule type" value="Genomic_DNA"/>
</dbReference>
<dbReference type="InterPro" id="IPR013332">
    <property type="entry name" value="KPR_N"/>
</dbReference>
<dbReference type="EC" id="1.1.1.169" evidence="4 11"/>
<evidence type="ECO:0000256" key="9">
    <source>
        <dbReference type="ARBA" id="ARBA00032024"/>
    </source>
</evidence>
<protein>
    <recommendedName>
        <fullName evidence="5 11">2-dehydropantoate 2-reductase</fullName>
        <ecNumber evidence="4 11">1.1.1.169</ecNumber>
    </recommendedName>
    <alternativeName>
        <fullName evidence="9 11">Ketopantoate reductase</fullName>
    </alternativeName>
</protein>
<accession>A0A0A2TA89</accession>
<dbReference type="PANTHER" id="PTHR43765:SF2">
    <property type="entry name" value="2-DEHYDROPANTOATE 2-REDUCTASE"/>
    <property type="match status" value="1"/>
</dbReference>
<evidence type="ECO:0000256" key="10">
    <source>
        <dbReference type="ARBA" id="ARBA00048793"/>
    </source>
</evidence>
<evidence type="ECO:0000256" key="5">
    <source>
        <dbReference type="ARBA" id="ARBA00019465"/>
    </source>
</evidence>
<evidence type="ECO:0000256" key="7">
    <source>
        <dbReference type="ARBA" id="ARBA00022857"/>
    </source>
</evidence>
<gene>
    <name evidence="14" type="ORF">N782_05920</name>
</gene>
<dbReference type="GO" id="GO:0015940">
    <property type="term" value="P:pantothenate biosynthetic process"/>
    <property type="evidence" value="ECO:0007669"/>
    <property type="project" value="UniProtKB-UniPathway"/>
</dbReference>
<dbReference type="InterPro" id="IPR003710">
    <property type="entry name" value="ApbA"/>
</dbReference>
<comment type="caution">
    <text evidence="14">The sequence shown here is derived from an EMBL/GenBank/DDBJ whole genome shotgun (WGS) entry which is preliminary data.</text>
</comment>
<evidence type="ECO:0000256" key="4">
    <source>
        <dbReference type="ARBA" id="ARBA00013014"/>
    </source>
</evidence>
<dbReference type="SUPFAM" id="SSF51735">
    <property type="entry name" value="NAD(P)-binding Rossmann-fold domains"/>
    <property type="match status" value="1"/>
</dbReference>
<dbReference type="STRING" id="1385514.N782_05920"/>
<dbReference type="NCBIfam" id="TIGR00745">
    <property type="entry name" value="apbA_panE"/>
    <property type="match status" value="1"/>
</dbReference>
<dbReference type="GO" id="GO:0005737">
    <property type="term" value="C:cytoplasm"/>
    <property type="evidence" value="ECO:0007669"/>
    <property type="project" value="TreeGrafter"/>
</dbReference>
<dbReference type="PANTHER" id="PTHR43765">
    <property type="entry name" value="2-DEHYDROPANTOATE 2-REDUCTASE-RELATED"/>
    <property type="match status" value="1"/>
</dbReference>
<name>A0A0A2TA89_9BACI</name>
<dbReference type="Gene3D" id="1.10.1040.10">
    <property type="entry name" value="N-(1-d-carboxylethyl)-l-norvaline Dehydrogenase, domain 2"/>
    <property type="match status" value="1"/>
</dbReference>
<dbReference type="UniPathway" id="UPA00028">
    <property type="reaction ID" value="UER00004"/>
</dbReference>
<evidence type="ECO:0000259" key="12">
    <source>
        <dbReference type="Pfam" id="PF02558"/>
    </source>
</evidence>
<proteinExistence type="inferred from homology"/>
<dbReference type="GO" id="GO:0008677">
    <property type="term" value="F:2-dehydropantoate 2-reductase activity"/>
    <property type="evidence" value="ECO:0007669"/>
    <property type="project" value="UniProtKB-EC"/>
</dbReference>